<dbReference type="PROSITE" id="PS50405">
    <property type="entry name" value="GST_CTER"/>
    <property type="match status" value="1"/>
</dbReference>
<dbReference type="InterPro" id="IPR040079">
    <property type="entry name" value="Glutathione_S-Trfase"/>
</dbReference>
<dbReference type="GO" id="GO:0006749">
    <property type="term" value="P:glutathione metabolic process"/>
    <property type="evidence" value="ECO:0007669"/>
    <property type="project" value="TreeGrafter"/>
</dbReference>
<evidence type="ECO:0000256" key="1">
    <source>
        <dbReference type="SAM" id="Phobius"/>
    </source>
</evidence>
<evidence type="ECO:0000259" key="2">
    <source>
        <dbReference type="PROSITE" id="PS50404"/>
    </source>
</evidence>
<evidence type="ECO:0000313" key="5">
    <source>
        <dbReference type="Proteomes" id="UP000789595"/>
    </source>
</evidence>
<dbReference type="SUPFAM" id="SSF52833">
    <property type="entry name" value="Thioredoxin-like"/>
    <property type="match status" value="1"/>
</dbReference>
<dbReference type="SUPFAM" id="SSF47616">
    <property type="entry name" value="GST C-terminal domain-like"/>
    <property type="match status" value="1"/>
</dbReference>
<dbReference type="GO" id="GO:0004364">
    <property type="term" value="F:glutathione transferase activity"/>
    <property type="evidence" value="ECO:0007669"/>
    <property type="project" value="TreeGrafter"/>
</dbReference>
<reference evidence="4" key="1">
    <citation type="submission" date="2021-11" db="EMBL/GenBank/DDBJ databases">
        <authorList>
            <consortium name="Genoscope - CEA"/>
            <person name="William W."/>
        </authorList>
    </citation>
    <scope>NUCLEOTIDE SEQUENCE</scope>
</reference>
<feature type="domain" description="GST C-terminal" evidence="3">
    <location>
        <begin position="108"/>
        <end position="257"/>
    </location>
</feature>
<dbReference type="Gene3D" id="1.20.1050.10">
    <property type="match status" value="1"/>
</dbReference>
<dbReference type="InterPro" id="IPR036249">
    <property type="entry name" value="Thioredoxin-like_sf"/>
</dbReference>
<dbReference type="PANTHER" id="PTHR11571">
    <property type="entry name" value="GLUTATHIONE S-TRANSFERASE"/>
    <property type="match status" value="1"/>
</dbReference>
<protein>
    <recommendedName>
        <fullName evidence="6">Glutathione transferase</fullName>
    </recommendedName>
</protein>
<comment type="caution">
    <text evidence="4">The sequence shown here is derived from an EMBL/GenBank/DDBJ whole genome shotgun (WGS) entry which is preliminary data.</text>
</comment>
<name>A0A8J2SXH0_9STRA</name>
<organism evidence="4 5">
    <name type="scientific">Pelagomonas calceolata</name>
    <dbReference type="NCBI Taxonomy" id="35677"/>
    <lineage>
        <taxon>Eukaryota</taxon>
        <taxon>Sar</taxon>
        <taxon>Stramenopiles</taxon>
        <taxon>Ochrophyta</taxon>
        <taxon>Pelagophyceae</taxon>
        <taxon>Pelagomonadales</taxon>
        <taxon>Pelagomonadaceae</taxon>
        <taxon>Pelagomonas</taxon>
    </lineage>
</organism>
<dbReference type="Proteomes" id="UP000789595">
    <property type="component" value="Unassembled WGS sequence"/>
</dbReference>
<dbReference type="AlphaFoldDB" id="A0A8J2SXH0"/>
<dbReference type="Pfam" id="PF14497">
    <property type="entry name" value="GST_C_3"/>
    <property type="match status" value="1"/>
</dbReference>
<gene>
    <name evidence="4" type="ORF">PECAL_4P20810</name>
</gene>
<dbReference type="InterPro" id="IPR004045">
    <property type="entry name" value="Glutathione_S-Trfase_N"/>
</dbReference>
<evidence type="ECO:0000313" key="4">
    <source>
        <dbReference type="EMBL" id="CAH0374779.1"/>
    </source>
</evidence>
<dbReference type="InterPro" id="IPR010987">
    <property type="entry name" value="Glutathione-S-Trfase_C-like"/>
</dbReference>
<proteinExistence type="predicted"/>
<dbReference type="PANTHER" id="PTHR11571:SF252">
    <property type="entry name" value="GLUTATHIONE S-TRANSFERASE"/>
    <property type="match status" value="1"/>
</dbReference>
<keyword evidence="5" id="KW-1185">Reference proteome</keyword>
<sequence>MLRRQSSLECAAAGGALAALWLYLRRRRRDITLTYLDAKGSAEATRLALTIGRVPFRDERLSYAEVALLRDELPFGQVPTLRVGDEMYCQSAAILRYAGRCAGLFPSDPESQLRCEMVLECIAEIGRDLLPLWYKSVLRRDPTTGAPGVPLTQAQVQKVRNSVSTSYMPVGFRRLEKILGERTYFCGERLTIADLAFFVDATQIMEGTFLADTGVGPAVLLDCPNLRALRERVAARDDVAAYYRAEATRPTQRAAPMRRASPSA</sequence>
<feature type="transmembrane region" description="Helical" evidence="1">
    <location>
        <begin position="6"/>
        <end position="24"/>
    </location>
</feature>
<keyword evidence="1" id="KW-1133">Transmembrane helix</keyword>
<dbReference type="CDD" id="cd03039">
    <property type="entry name" value="GST_N_Sigma_like"/>
    <property type="match status" value="1"/>
</dbReference>
<dbReference type="InterPro" id="IPR050213">
    <property type="entry name" value="GST_superfamily"/>
</dbReference>
<dbReference type="PROSITE" id="PS50404">
    <property type="entry name" value="GST_NTER"/>
    <property type="match status" value="1"/>
</dbReference>
<dbReference type="CDD" id="cd03192">
    <property type="entry name" value="GST_C_Sigma_like"/>
    <property type="match status" value="1"/>
</dbReference>
<dbReference type="Pfam" id="PF02798">
    <property type="entry name" value="GST_N"/>
    <property type="match status" value="1"/>
</dbReference>
<dbReference type="InterPro" id="IPR004046">
    <property type="entry name" value="GST_C"/>
</dbReference>
<dbReference type="OrthoDB" id="420389at2759"/>
<dbReference type="Gene3D" id="3.40.30.10">
    <property type="entry name" value="Glutaredoxin"/>
    <property type="match status" value="1"/>
</dbReference>
<accession>A0A8J2SXH0</accession>
<keyword evidence="1" id="KW-0472">Membrane</keyword>
<evidence type="ECO:0000259" key="3">
    <source>
        <dbReference type="PROSITE" id="PS50405"/>
    </source>
</evidence>
<dbReference type="SFLD" id="SFLDS00019">
    <property type="entry name" value="Glutathione_Transferase_(cytos"/>
    <property type="match status" value="1"/>
</dbReference>
<dbReference type="InterPro" id="IPR036282">
    <property type="entry name" value="Glutathione-S-Trfase_C_sf"/>
</dbReference>
<keyword evidence="1" id="KW-0812">Transmembrane</keyword>
<evidence type="ECO:0008006" key="6">
    <source>
        <dbReference type="Google" id="ProtNLM"/>
    </source>
</evidence>
<feature type="domain" description="GST N-terminal" evidence="2">
    <location>
        <begin position="29"/>
        <end position="106"/>
    </location>
</feature>
<dbReference type="EMBL" id="CAKKNE010000004">
    <property type="protein sequence ID" value="CAH0374779.1"/>
    <property type="molecule type" value="Genomic_DNA"/>
</dbReference>